<accession>A0A2P6Q7W2</accession>
<feature type="compositionally biased region" description="Basic residues" evidence="1">
    <location>
        <begin position="52"/>
        <end position="63"/>
    </location>
</feature>
<evidence type="ECO:0000313" key="3">
    <source>
        <dbReference type="Proteomes" id="UP000238479"/>
    </source>
</evidence>
<dbReference type="Proteomes" id="UP000238479">
    <property type="component" value="Chromosome 5"/>
</dbReference>
<organism evidence="2 3">
    <name type="scientific">Rosa chinensis</name>
    <name type="common">China rose</name>
    <dbReference type="NCBI Taxonomy" id="74649"/>
    <lineage>
        <taxon>Eukaryota</taxon>
        <taxon>Viridiplantae</taxon>
        <taxon>Streptophyta</taxon>
        <taxon>Embryophyta</taxon>
        <taxon>Tracheophyta</taxon>
        <taxon>Spermatophyta</taxon>
        <taxon>Magnoliopsida</taxon>
        <taxon>eudicotyledons</taxon>
        <taxon>Gunneridae</taxon>
        <taxon>Pentapetalae</taxon>
        <taxon>rosids</taxon>
        <taxon>fabids</taxon>
        <taxon>Rosales</taxon>
        <taxon>Rosaceae</taxon>
        <taxon>Rosoideae</taxon>
        <taxon>Rosoideae incertae sedis</taxon>
        <taxon>Rosa</taxon>
    </lineage>
</organism>
<evidence type="ECO:0000313" key="2">
    <source>
        <dbReference type="EMBL" id="PRQ30278.1"/>
    </source>
</evidence>
<comment type="caution">
    <text evidence="2">The sequence shown here is derived from an EMBL/GenBank/DDBJ whole genome shotgun (WGS) entry which is preliminary data.</text>
</comment>
<dbReference type="EMBL" id="PDCK01000043">
    <property type="protein sequence ID" value="PRQ30278.1"/>
    <property type="molecule type" value="Genomic_DNA"/>
</dbReference>
<gene>
    <name evidence="2" type="ORF">RchiOBHm_Chr5g0022871</name>
</gene>
<dbReference type="Gramene" id="PRQ30278">
    <property type="protein sequence ID" value="PRQ30278"/>
    <property type="gene ID" value="RchiOBHm_Chr5g0022871"/>
</dbReference>
<feature type="region of interest" description="Disordered" evidence="1">
    <location>
        <begin position="44"/>
        <end position="63"/>
    </location>
</feature>
<protein>
    <submittedName>
        <fullName evidence="2">Uncharacterized protein</fullName>
    </submittedName>
</protein>
<name>A0A2P6Q7W2_ROSCH</name>
<feature type="region of interest" description="Disordered" evidence="1">
    <location>
        <begin position="1"/>
        <end position="37"/>
    </location>
</feature>
<reference evidence="2 3" key="1">
    <citation type="journal article" date="2018" name="Nat. Genet.">
        <title>The Rosa genome provides new insights in the design of modern roses.</title>
        <authorList>
            <person name="Bendahmane M."/>
        </authorList>
    </citation>
    <scope>NUCLEOTIDE SEQUENCE [LARGE SCALE GENOMIC DNA]</scope>
    <source>
        <strain evidence="3">cv. Old Blush</strain>
    </source>
</reference>
<dbReference type="AlphaFoldDB" id="A0A2P6Q7W2"/>
<proteinExistence type="predicted"/>
<feature type="compositionally biased region" description="Polar residues" evidence="1">
    <location>
        <begin position="22"/>
        <end position="35"/>
    </location>
</feature>
<evidence type="ECO:0000256" key="1">
    <source>
        <dbReference type="SAM" id="MobiDB-lite"/>
    </source>
</evidence>
<keyword evidence="3" id="KW-1185">Reference proteome</keyword>
<sequence length="63" mass="6940">MDAINGSADKNVSQACPVVMRPSSSSPQGIGNSRSDFFPVCRGLRERERTQKGKKKNLSLRVF</sequence>